<evidence type="ECO:0000313" key="2">
    <source>
        <dbReference type="Proteomes" id="UP001177670"/>
    </source>
</evidence>
<accession>A0AA40FFL9</accession>
<dbReference type="EMBL" id="JAHYIQ010000045">
    <property type="protein sequence ID" value="KAK1118132.1"/>
    <property type="molecule type" value="Genomic_DNA"/>
</dbReference>
<evidence type="ECO:0000313" key="1">
    <source>
        <dbReference type="EMBL" id="KAK1118132.1"/>
    </source>
</evidence>
<protein>
    <submittedName>
        <fullName evidence="1">Uncharacterized protein</fullName>
    </submittedName>
</protein>
<dbReference type="AlphaFoldDB" id="A0AA40FFL9"/>
<gene>
    <name evidence="1" type="ORF">K0M31_015408</name>
</gene>
<feature type="non-terminal residue" evidence="1">
    <location>
        <position position="1"/>
    </location>
</feature>
<name>A0AA40FFL9_9HYME</name>
<sequence length="77" mass="8600">ESAAATRLQKSYLNISNFDSPFIQCTNSLCHSVPSIPVSGGLRLLNRLETFLSEQKVTVPLDKTNRELEISPLIRQL</sequence>
<comment type="caution">
    <text evidence="1">The sequence shown here is derived from an EMBL/GenBank/DDBJ whole genome shotgun (WGS) entry which is preliminary data.</text>
</comment>
<organism evidence="1 2">
    <name type="scientific">Melipona bicolor</name>
    <dbReference type="NCBI Taxonomy" id="60889"/>
    <lineage>
        <taxon>Eukaryota</taxon>
        <taxon>Metazoa</taxon>
        <taxon>Ecdysozoa</taxon>
        <taxon>Arthropoda</taxon>
        <taxon>Hexapoda</taxon>
        <taxon>Insecta</taxon>
        <taxon>Pterygota</taxon>
        <taxon>Neoptera</taxon>
        <taxon>Endopterygota</taxon>
        <taxon>Hymenoptera</taxon>
        <taxon>Apocrita</taxon>
        <taxon>Aculeata</taxon>
        <taxon>Apoidea</taxon>
        <taxon>Anthophila</taxon>
        <taxon>Apidae</taxon>
        <taxon>Melipona</taxon>
    </lineage>
</organism>
<keyword evidence="2" id="KW-1185">Reference proteome</keyword>
<reference evidence="1" key="1">
    <citation type="submission" date="2021-10" db="EMBL/GenBank/DDBJ databases">
        <title>Melipona bicolor Genome sequencing and assembly.</title>
        <authorList>
            <person name="Araujo N.S."/>
            <person name="Arias M.C."/>
        </authorList>
    </citation>
    <scope>NUCLEOTIDE SEQUENCE</scope>
    <source>
        <strain evidence="1">USP_2M_L1-L4_2017</strain>
        <tissue evidence="1">Whole body</tissue>
    </source>
</reference>
<proteinExistence type="predicted"/>
<dbReference type="Proteomes" id="UP001177670">
    <property type="component" value="Unassembled WGS sequence"/>
</dbReference>